<organism evidence="6 7">
    <name type="scientific">Desmospora profundinema</name>
    <dbReference type="NCBI Taxonomy" id="1571184"/>
    <lineage>
        <taxon>Bacteria</taxon>
        <taxon>Bacillati</taxon>
        <taxon>Bacillota</taxon>
        <taxon>Bacilli</taxon>
        <taxon>Bacillales</taxon>
        <taxon>Thermoactinomycetaceae</taxon>
        <taxon>Desmospora</taxon>
    </lineage>
</organism>
<evidence type="ECO:0000256" key="3">
    <source>
        <dbReference type="PROSITE-ProRule" id="PRU00169"/>
    </source>
</evidence>
<keyword evidence="2" id="KW-0902">Two-component regulatory system</keyword>
<dbReference type="PROSITE" id="PS50110">
    <property type="entry name" value="RESPONSE_REGULATORY"/>
    <property type="match status" value="1"/>
</dbReference>
<evidence type="ECO:0000259" key="4">
    <source>
        <dbReference type="PROSITE" id="PS50110"/>
    </source>
</evidence>
<dbReference type="Gene3D" id="3.40.50.2300">
    <property type="match status" value="1"/>
</dbReference>
<dbReference type="RefSeq" id="WP_309864118.1">
    <property type="nucleotide sequence ID" value="NZ_JAVDQG010000003.1"/>
</dbReference>
<evidence type="ECO:0000313" key="7">
    <source>
        <dbReference type="Proteomes" id="UP001185012"/>
    </source>
</evidence>
<dbReference type="EMBL" id="JAVDQG010000003">
    <property type="protein sequence ID" value="MDR6225428.1"/>
    <property type="molecule type" value="Genomic_DNA"/>
</dbReference>
<dbReference type="SUPFAM" id="SSF52172">
    <property type="entry name" value="CheY-like"/>
    <property type="match status" value="1"/>
</dbReference>
<proteinExistence type="predicted"/>
<dbReference type="PANTHER" id="PTHR44591">
    <property type="entry name" value="STRESS RESPONSE REGULATOR PROTEIN 1"/>
    <property type="match status" value="1"/>
</dbReference>
<dbReference type="Gene3D" id="1.10.10.10">
    <property type="entry name" value="Winged helix-like DNA-binding domain superfamily/Winged helix DNA-binding domain"/>
    <property type="match status" value="1"/>
</dbReference>
<dbReference type="InterPro" id="IPR011006">
    <property type="entry name" value="CheY-like_superfamily"/>
</dbReference>
<evidence type="ECO:0000313" key="6">
    <source>
        <dbReference type="EMBL" id="MDR6225428.1"/>
    </source>
</evidence>
<dbReference type="InterPro" id="IPR001789">
    <property type="entry name" value="Sig_transdc_resp-reg_receiver"/>
</dbReference>
<feature type="domain" description="ANTAR" evidence="5">
    <location>
        <begin position="125"/>
        <end position="186"/>
    </location>
</feature>
<dbReference type="PANTHER" id="PTHR44591:SF3">
    <property type="entry name" value="RESPONSE REGULATORY DOMAIN-CONTAINING PROTEIN"/>
    <property type="match status" value="1"/>
</dbReference>
<keyword evidence="7" id="KW-1185">Reference proteome</keyword>
<dbReference type="InterPro" id="IPR005561">
    <property type="entry name" value="ANTAR"/>
</dbReference>
<evidence type="ECO:0000256" key="2">
    <source>
        <dbReference type="ARBA" id="ARBA00023012"/>
    </source>
</evidence>
<dbReference type="Pfam" id="PF03861">
    <property type="entry name" value="ANTAR"/>
    <property type="match status" value="1"/>
</dbReference>
<accession>A0ABU1IL08</accession>
<dbReference type="Proteomes" id="UP001185012">
    <property type="component" value="Unassembled WGS sequence"/>
</dbReference>
<dbReference type="PIRSF" id="PIRSF036382">
    <property type="entry name" value="RR_antiterm"/>
    <property type="match status" value="1"/>
</dbReference>
<evidence type="ECO:0000256" key="1">
    <source>
        <dbReference type="ARBA" id="ARBA00022553"/>
    </source>
</evidence>
<dbReference type="SMART" id="SM01012">
    <property type="entry name" value="ANTAR"/>
    <property type="match status" value="1"/>
</dbReference>
<protein>
    <submittedName>
        <fullName evidence="6">Response regulator NasT</fullName>
    </submittedName>
</protein>
<dbReference type="InterPro" id="IPR036388">
    <property type="entry name" value="WH-like_DNA-bd_sf"/>
</dbReference>
<dbReference type="Pfam" id="PF00072">
    <property type="entry name" value="Response_reg"/>
    <property type="match status" value="1"/>
</dbReference>
<dbReference type="InterPro" id="IPR008327">
    <property type="entry name" value="Sig_transdc_resp-reg_antiterm"/>
</dbReference>
<keyword evidence="1 3" id="KW-0597">Phosphoprotein</keyword>
<gene>
    <name evidence="6" type="ORF">JOE21_001426</name>
</gene>
<dbReference type="PROSITE" id="PS50921">
    <property type="entry name" value="ANTAR"/>
    <property type="match status" value="1"/>
</dbReference>
<feature type="modified residue" description="4-aspartylphosphate" evidence="3">
    <location>
        <position position="55"/>
    </location>
</feature>
<dbReference type="SMART" id="SM00448">
    <property type="entry name" value="REC"/>
    <property type="match status" value="1"/>
</dbReference>
<dbReference type="InterPro" id="IPR050595">
    <property type="entry name" value="Bact_response_regulator"/>
</dbReference>
<evidence type="ECO:0000259" key="5">
    <source>
        <dbReference type="PROSITE" id="PS50921"/>
    </source>
</evidence>
<sequence>MSVSSILLAEDESILRMDLREMLLEACYEIAGEAGNGDQAVELAHIKRPDLVIMDIKMPGMNGLKAGRIISRSLGIPILYLTAYSQRDLIEEAKQAFVTGYLVKPVRECELIPAVEVSLNQAERFSILRRDLSQLEKKLSSRKWVERAKGILMKKYAWSEEEAYQALRRDSMKQRVSLEELSKRIWQEETQNPA</sequence>
<reference evidence="6 7" key="1">
    <citation type="submission" date="2023-07" db="EMBL/GenBank/DDBJ databases">
        <title>Genomic Encyclopedia of Type Strains, Phase IV (KMG-IV): sequencing the most valuable type-strain genomes for metagenomic binning, comparative biology and taxonomic classification.</title>
        <authorList>
            <person name="Goeker M."/>
        </authorList>
    </citation>
    <scope>NUCLEOTIDE SEQUENCE [LARGE SCALE GENOMIC DNA]</scope>
    <source>
        <strain evidence="6 7">DSM 45903</strain>
    </source>
</reference>
<name>A0ABU1IL08_9BACL</name>
<comment type="caution">
    <text evidence="6">The sequence shown here is derived from an EMBL/GenBank/DDBJ whole genome shotgun (WGS) entry which is preliminary data.</text>
</comment>
<feature type="domain" description="Response regulatory" evidence="4">
    <location>
        <begin position="5"/>
        <end position="119"/>
    </location>
</feature>